<dbReference type="AlphaFoldDB" id="A0AA40CT01"/>
<reference evidence="11" key="1">
    <citation type="submission" date="2023-06" db="EMBL/GenBank/DDBJ databases">
        <title>Genome-scale phylogeny and comparative genomics of the fungal order Sordariales.</title>
        <authorList>
            <consortium name="Lawrence Berkeley National Laboratory"/>
            <person name="Hensen N."/>
            <person name="Bonometti L."/>
            <person name="Westerberg I."/>
            <person name="Brannstrom I.O."/>
            <person name="Guillou S."/>
            <person name="Cros-Aarteil S."/>
            <person name="Calhoun S."/>
            <person name="Haridas S."/>
            <person name="Kuo A."/>
            <person name="Mondo S."/>
            <person name="Pangilinan J."/>
            <person name="Riley R."/>
            <person name="Labutti K."/>
            <person name="Andreopoulos B."/>
            <person name="Lipzen A."/>
            <person name="Chen C."/>
            <person name="Yanf M."/>
            <person name="Daum C."/>
            <person name="Ng V."/>
            <person name="Clum A."/>
            <person name="Steindorff A."/>
            <person name="Ohm R."/>
            <person name="Martin F."/>
            <person name="Silar P."/>
            <person name="Natvig D."/>
            <person name="Lalanne C."/>
            <person name="Gautier V."/>
            <person name="Ament-Velasquez S.L."/>
            <person name="Kruys A."/>
            <person name="Hutchinson M.I."/>
            <person name="Powell A.J."/>
            <person name="Barry K."/>
            <person name="Miller A.N."/>
            <person name="Grigoriev I.V."/>
            <person name="Debuchy R."/>
            <person name="Gladieux P."/>
            <person name="Thoren M.H."/>
            <person name="Johannesson H."/>
        </authorList>
    </citation>
    <scope>NUCLEOTIDE SEQUENCE</scope>
    <source>
        <strain evidence="11">SMH2532-1</strain>
    </source>
</reference>
<keyword evidence="6 9" id="KW-1133">Transmembrane helix</keyword>
<keyword evidence="3" id="KW-1003">Cell membrane</keyword>
<dbReference type="FunFam" id="1.20.1740.10:FF:000017">
    <property type="entry name" value="Amino acid permease"/>
    <property type="match status" value="1"/>
</dbReference>
<dbReference type="InterPro" id="IPR004840">
    <property type="entry name" value="Amino_acid_permease_CS"/>
</dbReference>
<evidence type="ECO:0000256" key="5">
    <source>
        <dbReference type="ARBA" id="ARBA00022970"/>
    </source>
</evidence>
<evidence type="ECO:0000256" key="6">
    <source>
        <dbReference type="ARBA" id="ARBA00022989"/>
    </source>
</evidence>
<dbReference type="InterPro" id="IPR004762">
    <property type="entry name" value="Amino_acid_permease_fungi"/>
</dbReference>
<dbReference type="PANTHER" id="PTHR43341">
    <property type="entry name" value="AMINO ACID PERMEASE"/>
    <property type="match status" value="1"/>
</dbReference>
<feature type="transmembrane region" description="Helical" evidence="9">
    <location>
        <begin position="441"/>
        <end position="457"/>
    </location>
</feature>
<feature type="domain" description="Amino acid permease/ SLC12A" evidence="10">
    <location>
        <begin position="117"/>
        <end position="578"/>
    </location>
</feature>
<dbReference type="PROSITE" id="PS00218">
    <property type="entry name" value="AMINO_ACID_PERMEASE_1"/>
    <property type="match status" value="1"/>
</dbReference>
<feature type="region of interest" description="Disordered" evidence="8">
    <location>
        <begin position="1"/>
        <end position="39"/>
    </location>
</feature>
<feature type="transmembrane region" description="Helical" evidence="9">
    <location>
        <begin position="196"/>
        <end position="217"/>
    </location>
</feature>
<organism evidence="11 12">
    <name type="scientific">Cercophora newfieldiana</name>
    <dbReference type="NCBI Taxonomy" id="92897"/>
    <lineage>
        <taxon>Eukaryota</taxon>
        <taxon>Fungi</taxon>
        <taxon>Dikarya</taxon>
        <taxon>Ascomycota</taxon>
        <taxon>Pezizomycotina</taxon>
        <taxon>Sordariomycetes</taxon>
        <taxon>Sordariomycetidae</taxon>
        <taxon>Sordariales</taxon>
        <taxon>Lasiosphaeriaceae</taxon>
        <taxon>Cercophora</taxon>
    </lineage>
</organism>
<comment type="caution">
    <text evidence="11">The sequence shown here is derived from an EMBL/GenBank/DDBJ whole genome shotgun (WGS) entry which is preliminary data.</text>
</comment>
<evidence type="ECO:0000256" key="7">
    <source>
        <dbReference type="ARBA" id="ARBA00023136"/>
    </source>
</evidence>
<comment type="subcellular location">
    <subcellularLocation>
        <location evidence="1">Cell membrane</location>
        <topology evidence="1">Multi-pass membrane protein</topology>
    </subcellularLocation>
</comment>
<protein>
    <submittedName>
        <fullName evidence="11">Amino acid permease-domain-containing protein</fullName>
    </submittedName>
</protein>
<accession>A0AA40CT01</accession>
<keyword evidence="7 9" id="KW-0472">Membrane</keyword>
<feature type="transmembrane region" description="Helical" evidence="9">
    <location>
        <begin position="148"/>
        <end position="175"/>
    </location>
</feature>
<dbReference type="Proteomes" id="UP001174936">
    <property type="component" value="Unassembled WGS sequence"/>
</dbReference>
<name>A0AA40CT01_9PEZI</name>
<evidence type="ECO:0000259" key="10">
    <source>
        <dbReference type="Pfam" id="PF00324"/>
    </source>
</evidence>
<feature type="transmembrane region" description="Helical" evidence="9">
    <location>
        <begin position="469"/>
        <end position="492"/>
    </location>
</feature>
<feature type="transmembrane region" description="Helical" evidence="9">
    <location>
        <begin position="223"/>
        <end position="244"/>
    </location>
</feature>
<dbReference type="EMBL" id="JAULSV010000003">
    <property type="protein sequence ID" value="KAK0649567.1"/>
    <property type="molecule type" value="Genomic_DNA"/>
</dbReference>
<sequence>MTIGRDLELNELQRGGSHAEGSSFTIYDQGGGRADGKRSDVKRTFGRFVDSFRREEETGSRASANNNTSDQPPLDDGFGTPAVGVARDYRGARYYDMRTAAAKTANSLLTRELKGRHLQMIAIGGSIGTGLFVASGKTLSQGGPASVLLAYFTIGVMLYCTVQALGEMAVVFPVAGSFSAFSTRFLDPSWGFAMGWNYALQWIVVLPLEIIAGAYTIRYWNPNISQAIFVTLFLFVIVVINLFGVKGYGEAEFVFAILKVTAVIGFILLGIVINIGGTPTGGYIGGKYWSDPGAFNNGFKGFVSVFVTAAFAFAGTELVGLAAAETANPRKSLPTAIKQVFWRISLFYIVALTLVGLLVPYNEPRLMDADNIADAAASPFVIAIESAGATVLPSIMNGVILVSVISVGNSAVFGSSRTLAALADQGQAPRFLSYIDRSGRPLLAILACSAVGLLAFLPEAEVQGQVFEWLLAISGLSTIFTWASICLSHIRLRSAWEYHNRSLHDMAFRAQAGVVGSWLGFGLNVFILIMQVWVAIDPIAGRPGTSHGAAREFFVQCAAIPVVLVFYLAHKLWFKTTPVRLEDMDIDTGRRDFGRLGIIKAQEEEERQAWPAWKRVYRYLC</sequence>
<feature type="transmembrane region" description="Helical" evidence="9">
    <location>
        <begin position="118"/>
        <end position="136"/>
    </location>
</feature>
<dbReference type="Pfam" id="PF00324">
    <property type="entry name" value="AA_permease"/>
    <property type="match status" value="1"/>
</dbReference>
<evidence type="ECO:0000313" key="11">
    <source>
        <dbReference type="EMBL" id="KAK0649567.1"/>
    </source>
</evidence>
<dbReference type="Gene3D" id="1.20.1740.10">
    <property type="entry name" value="Amino acid/polyamine transporter I"/>
    <property type="match status" value="1"/>
</dbReference>
<feature type="transmembrane region" description="Helical" evidence="9">
    <location>
        <begin position="256"/>
        <end position="277"/>
    </location>
</feature>
<evidence type="ECO:0000256" key="3">
    <source>
        <dbReference type="ARBA" id="ARBA00022475"/>
    </source>
</evidence>
<feature type="compositionally biased region" description="Polar residues" evidence="8">
    <location>
        <begin position="60"/>
        <end position="71"/>
    </location>
</feature>
<proteinExistence type="predicted"/>
<gene>
    <name evidence="11" type="ORF">B0T16DRAFT_326550</name>
</gene>
<feature type="transmembrane region" description="Helical" evidence="9">
    <location>
        <begin position="512"/>
        <end position="533"/>
    </location>
</feature>
<feature type="region of interest" description="Disordered" evidence="8">
    <location>
        <begin position="52"/>
        <end position="80"/>
    </location>
</feature>
<evidence type="ECO:0000256" key="8">
    <source>
        <dbReference type="SAM" id="MobiDB-lite"/>
    </source>
</evidence>
<keyword evidence="4 9" id="KW-0812">Transmembrane</keyword>
<evidence type="ECO:0000256" key="9">
    <source>
        <dbReference type="SAM" id="Phobius"/>
    </source>
</evidence>
<evidence type="ECO:0000256" key="4">
    <source>
        <dbReference type="ARBA" id="ARBA00022692"/>
    </source>
</evidence>
<keyword evidence="5" id="KW-0029">Amino-acid transport</keyword>
<dbReference type="InterPro" id="IPR050524">
    <property type="entry name" value="APC_YAT"/>
</dbReference>
<evidence type="ECO:0000256" key="2">
    <source>
        <dbReference type="ARBA" id="ARBA00022448"/>
    </source>
</evidence>
<feature type="transmembrane region" description="Helical" evidence="9">
    <location>
        <begin position="297"/>
        <end position="319"/>
    </location>
</feature>
<evidence type="ECO:0000256" key="1">
    <source>
        <dbReference type="ARBA" id="ARBA00004651"/>
    </source>
</evidence>
<dbReference type="InterPro" id="IPR004841">
    <property type="entry name" value="AA-permease/SLC12A_dom"/>
</dbReference>
<keyword evidence="2" id="KW-0813">Transport</keyword>
<feature type="transmembrane region" description="Helical" evidence="9">
    <location>
        <begin position="553"/>
        <end position="574"/>
    </location>
</feature>
<dbReference type="GO" id="GO:0015171">
    <property type="term" value="F:amino acid transmembrane transporter activity"/>
    <property type="evidence" value="ECO:0007669"/>
    <property type="project" value="TreeGrafter"/>
</dbReference>
<dbReference type="PANTHER" id="PTHR43341:SF1">
    <property type="entry name" value="GENERAL AMINO-ACID PERMEASE GAP1"/>
    <property type="match status" value="1"/>
</dbReference>
<feature type="transmembrane region" description="Helical" evidence="9">
    <location>
        <begin position="340"/>
        <end position="361"/>
    </location>
</feature>
<keyword evidence="12" id="KW-1185">Reference proteome</keyword>
<evidence type="ECO:0000313" key="12">
    <source>
        <dbReference type="Proteomes" id="UP001174936"/>
    </source>
</evidence>
<dbReference type="NCBIfam" id="TIGR00913">
    <property type="entry name" value="2A0310"/>
    <property type="match status" value="1"/>
</dbReference>
<dbReference type="GO" id="GO:0005886">
    <property type="term" value="C:plasma membrane"/>
    <property type="evidence" value="ECO:0007669"/>
    <property type="project" value="UniProtKB-SubCell"/>
</dbReference>